<proteinExistence type="predicted"/>
<dbReference type="OrthoDB" id="2919534at2759"/>
<organism evidence="2 3">
    <name type="scientific">Microthlaspi erraticum</name>
    <dbReference type="NCBI Taxonomy" id="1685480"/>
    <lineage>
        <taxon>Eukaryota</taxon>
        <taxon>Viridiplantae</taxon>
        <taxon>Streptophyta</taxon>
        <taxon>Embryophyta</taxon>
        <taxon>Tracheophyta</taxon>
        <taxon>Spermatophyta</taxon>
        <taxon>Magnoliopsida</taxon>
        <taxon>eudicotyledons</taxon>
        <taxon>Gunneridae</taxon>
        <taxon>Pentapetalae</taxon>
        <taxon>rosids</taxon>
        <taxon>malvids</taxon>
        <taxon>Brassicales</taxon>
        <taxon>Brassicaceae</taxon>
        <taxon>Coluteocarpeae</taxon>
        <taxon>Microthlaspi</taxon>
    </lineage>
</organism>
<reference evidence="2" key="1">
    <citation type="submission" date="2020-01" db="EMBL/GenBank/DDBJ databases">
        <authorList>
            <person name="Mishra B."/>
        </authorList>
    </citation>
    <scope>NUCLEOTIDE SEQUENCE [LARGE SCALE GENOMIC DNA]</scope>
</reference>
<evidence type="ECO:0000313" key="3">
    <source>
        <dbReference type="Proteomes" id="UP000467841"/>
    </source>
</evidence>
<protein>
    <recommendedName>
        <fullName evidence="4">Retrotransposon gag domain-containing protein</fullName>
    </recommendedName>
</protein>
<name>A0A6D2IWU2_9BRAS</name>
<dbReference type="Proteomes" id="UP000467841">
    <property type="component" value="Unassembled WGS sequence"/>
</dbReference>
<gene>
    <name evidence="2" type="ORF">MERR_LOCUS18305</name>
</gene>
<feature type="compositionally biased region" description="Basic and acidic residues" evidence="1">
    <location>
        <begin position="43"/>
        <end position="56"/>
    </location>
</feature>
<feature type="compositionally biased region" description="Basic and acidic residues" evidence="1">
    <location>
        <begin position="69"/>
        <end position="87"/>
    </location>
</feature>
<dbReference type="AlphaFoldDB" id="A0A6D2IWU2"/>
<dbReference type="EMBL" id="CACVBM020001101">
    <property type="protein sequence ID" value="CAA7031070.1"/>
    <property type="molecule type" value="Genomic_DNA"/>
</dbReference>
<evidence type="ECO:0000313" key="2">
    <source>
        <dbReference type="EMBL" id="CAA7031070.1"/>
    </source>
</evidence>
<feature type="compositionally biased region" description="Low complexity" evidence="1">
    <location>
        <begin position="370"/>
        <end position="381"/>
    </location>
</feature>
<sequence length="402" mass="45798">MPQDINSLGDDNDTKAFCKFHGRTGHATENCKHLISNLMRMYHRGDIPPMDGDRSQGKSFPPRPPKSGQQEKRGRQPRPKKDAENRKPRLGRGIVTTRRPTPPPKRQVSMIMGGLLDNDDSISAIKEYERKAVAAQRYPYVHKGIPTISFHGQGRKRIRYPPPRPPCGIHQTHIPSPHRFHRRIHLQLRNSSTPRLCRRNFEAPEVHCHGQTGHLQRNTWHPLAPRNEGRRLDFPPVHEIPNAIRNLHLAWGPKSDAIMLPSRAQAPHRIILYDSRTLKPTTSRRSEPVLYDETDGLDTTGYITTTLGEAPPFPQANAEPPWKTDLRSSLNTKKLSNLFKIKQLEDEPLRSFLDRFKNAILDLDETPGEPQSQKQRSSKPSNVGFGIDLSFVKTSTFDPSEH</sequence>
<evidence type="ECO:0000256" key="1">
    <source>
        <dbReference type="SAM" id="MobiDB-lite"/>
    </source>
</evidence>
<evidence type="ECO:0008006" key="4">
    <source>
        <dbReference type="Google" id="ProtNLM"/>
    </source>
</evidence>
<feature type="region of interest" description="Disordered" evidence="1">
    <location>
        <begin position="43"/>
        <end position="108"/>
    </location>
</feature>
<keyword evidence="3" id="KW-1185">Reference proteome</keyword>
<accession>A0A6D2IWU2</accession>
<feature type="region of interest" description="Disordered" evidence="1">
    <location>
        <begin position="364"/>
        <end position="386"/>
    </location>
</feature>
<comment type="caution">
    <text evidence="2">The sequence shown here is derived from an EMBL/GenBank/DDBJ whole genome shotgun (WGS) entry which is preliminary data.</text>
</comment>